<proteinExistence type="predicted"/>
<dbReference type="RefSeq" id="WP_101302801.1">
    <property type="nucleotide sequence ID" value="NZ_NXGX01000005.1"/>
</dbReference>
<dbReference type="GO" id="GO:0004325">
    <property type="term" value="F:ferrochelatase activity"/>
    <property type="evidence" value="ECO:0007669"/>
    <property type="project" value="InterPro"/>
</dbReference>
<keyword evidence="9" id="KW-1185">Reference proteome</keyword>
<dbReference type="Gene3D" id="3.30.160.110">
    <property type="entry name" value="Siroheme synthase, domain 2"/>
    <property type="match status" value="1"/>
</dbReference>
<evidence type="ECO:0000256" key="5">
    <source>
        <dbReference type="ARBA" id="ARBA00023244"/>
    </source>
</evidence>
<comment type="caution">
    <text evidence="8">The sequence shown here is derived from an EMBL/GenBank/DDBJ whole genome shotgun (WGS) entry which is preliminary data.</text>
</comment>
<dbReference type="SUPFAM" id="SSF75615">
    <property type="entry name" value="Siroheme synthase middle domains-like"/>
    <property type="match status" value="1"/>
</dbReference>
<sequence>MTHYRAPLNDRIRDPGMGTTNPDRTENYAYFPAFIHVTGKKVLVLGGGEVATGKLRILIKSQANITVVAPEICDDIAVMVDEGRIVWESTPFVDTMVNGAAMVFDATDDPYLTARVKAATKRRNILLNVVDKTAQCDFIVPAILDRSPVMITISTGACAPALARIIRQRLETVLPTTMSQLARIARDARQKVADHLHDNVSRQRFWTHFFQRGLQTHSARSICPEDVDLALRQFVPDGSSATVPGGQTLMADVHVDNAFDLPHGIARAIETADIVFHEDHIADDILTLARRDATVIPIGCITLDEHPERKRESISQQSKIFARQGFNIVTLTQPITH</sequence>
<dbReference type="EC" id="1.3.1.76" evidence="2"/>
<dbReference type="NCBIfam" id="TIGR01470">
    <property type="entry name" value="cysG_Nterm"/>
    <property type="match status" value="1"/>
</dbReference>
<evidence type="ECO:0000256" key="6">
    <source>
        <dbReference type="ARBA" id="ARBA00047561"/>
    </source>
</evidence>
<keyword evidence="3" id="KW-0560">Oxidoreductase</keyword>
<evidence type="ECO:0000313" key="9">
    <source>
        <dbReference type="Proteomes" id="UP000233332"/>
    </source>
</evidence>
<dbReference type="EMBL" id="NXGX01000005">
    <property type="protein sequence ID" value="PKR57721.1"/>
    <property type="molecule type" value="Genomic_DNA"/>
</dbReference>
<accession>A0A2N3L4J1</accession>
<dbReference type="Pfam" id="PF10414">
    <property type="entry name" value="CysG_dimeriser"/>
    <property type="match status" value="1"/>
</dbReference>
<evidence type="ECO:0000256" key="3">
    <source>
        <dbReference type="ARBA" id="ARBA00023002"/>
    </source>
</evidence>
<dbReference type="InterPro" id="IPR006367">
    <property type="entry name" value="Sirohaem_synthase_N"/>
</dbReference>
<dbReference type="AlphaFoldDB" id="A0A2N3L4J1"/>
<dbReference type="Pfam" id="PF13241">
    <property type="entry name" value="NAD_binding_7"/>
    <property type="match status" value="1"/>
</dbReference>
<dbReference type="SUPFAM" id="SSF51735">
    <property type="entry name" value="NAD(P)-binding Rossmann-fold domains"/>
    <property type="match status" value="1"/>
</dbReference>
<comment type="pathway">
    <text evidence="1">Porphyrin-containing compound metabolism; siroheme biosynthesis; sirohydrochlorin from precorrin-2: step 1/1.</text>
</comment>
<comment type="catalytic activity">
    <reaction evidence="6">
        <text>precorrin-2 + NAD(+) = sirohydrochlorin + NADH + 2 H(+)</text>
        <dbReference type="Rhea" id="RHEA:15613"/>
        <dbReference type="ChEBI" id="CHEBI:15378"/>
        <dbReference type="ChEBI" id="CHEBI:57540"/>
        <dbReference type="ChEBI" id="CHEBI:57945"/>
        <dbReference type="ChEBI" id="CHEBI:58351"/>
        <dbReference type="ChEBI" id="CHEBI:58827"/>
        <dbReference type="EC" id="1.3.1.76"/>
    </reaction>
</comment>
<reference evidence="8 9" key="1">
    <citation type="submission" date="2017-09" db="EMBL/GenBank/DDBJ databases">
        <title>Biodiversity and function of Thalassospira species in the particle-attached aromatic-hydrocarbon-degrading consortia from the surface seawater of the China South Sea.</title>
        <authorList>
            <person name="Dong C."/>
            <person name="Lai Q."/>
            <person name="Shao Z."/>
        </authorList>
    </citation>
    <scope>NUCLEOTIDE SEQUENCE [LARGE SCALE GENOMIC DNA]</scope>
    <source>
        <strain evidence="8 9">139Z-12</strain>
    </source>
</reference>
<dbReference type="InterPro" id="IPR019478">
    <property type="entry name" value="Sirohaem_synthase_dimer_dom"/>
</dbReference>
<evidence type="ECO:0000256" key="1">
    <source>
        <dbReference type="ARBA" id="ARBA00005010"/>
    </source>
</evidence>
<name>A0A2N3L4J1_9PROT</name>
<dbReference type="PANTHER" id="PTHR35330:SF1">
    <property type="entry name" value="SIROHEME BIOSYNTHESIS PROTEIN MET8"/>
    <property type="match status" value="1"/>
</dbReference>
<evidence type="ECO:0000313" key="8">
    <source>
        <dbReference type="EMBL" id="PKR57721.1"/>
    </source>
</evidence>
<dbReference type="PANTHER" id="PTHR35330">
    <property type="entry name" value="SIROHEME BIOSYNTHESIS PROTEIN MET8"/>
    <property type="match status" value="1"/>
</dbReference>
<evidence type="ECO:0000259" key="7">
    <source>
        <dbReference type="Pfam" id="PF10414"/>
    </source>
</evidence>
<gene>
    <name evidence="8" type="ORF">COO92_13170</name>
</gene>
<evidence type="ECO:0000256" key="2">
    <source>
        <dbReference type="ARBA" id="ARBA00012400"/>
    </source>
</evidence>
<dbReference type="InterPro" id="IPR037115">
    <property type="entry name" value="Sirohaem_synt_dimer_dom_sf"/>
</dbReference>
<dbReference type="Proteomes" id="UP000233332">
    <property type="component" value="Unassembled WGS sequence"/>
</dbReference>
<dbReference type="GO" id="GO:0043115">
    <property type="term" value="F:precorrin-2 dehydrogenase activity"/>
    <property type="evidence" value="ECO:0007669"/>
    <property type="project" value="UniProtKB-EC"/>
</dbReference>
<protein>
    <recommendedName>
        <fullName evidence="2">precorrin-2 dehydrogenase</fullName>
        <ecNumber evidence="2">1.3.1.76</ecNumber>
    </recommendedName>
</protein>
<feature type="domain" description="Sirohaem synthase dimerisation" evidence="7">
    <location>
        <begin position="179"/>
        <end position="212"/>
    </location>
</feature>
<keyword evidence="5" id="KW-0627">Porphyrin biosynthesis</keyword>
<dbReference type="Gene3D" id="1.10.8.210">
    <property type="entry name" value="Sirohaem synthase, dimerisation domain"/>
    <property type="match status" value="1"/>
</dbReference>
<dbReference type="InterPro" id="IPR036291">
    <property type="entry name" value="NAD(P)-bd_dom_sf"/>
</dbReference>
<dbReference type="UniPathway" id="UPA00262">
    <property type="reaction ID" value="UER00222"/>
</dbReference>
<dbReference type="Gene3D" id="3.40.50.720">
    <property type="entry name" value="NAD(P)-binding Rossmann-like Domain"/>
    <property type="match status" value="1"/>
</dbReference>
<dbReference type="GO" id="GO:0019354">
    <property type="term" value="P:siroheme biosynthetic process"/>
    <property type="evidence" value="ECO:0007669"/>
    <property type="project" value="UniProtKB-UniPathway"/>
</dbReference>
<organism evidence="8 9">
    <name type="scientific">Thalassospira lohafexi</name>
    <dbReference type="NCBI Taxonomy" id="744227"/>
    <lineage>
        <taxon>Bacteria</taxon>
        <taxon>Pseudomonadati</taxon>
        <taxon>Pseudomonadota</taxon>
        <taxon>Alphaproteobacteria</taxon>
        <taxon>Rhodospirillales</taxon>
        <taxon>Thalassospiraceae</taxon>
        <taxon>Thalassospira</taxon>
    </lineage>
</organism>
<dbReference type="InterPro" id="IPR028161">
    <property type="entry name" value="Met8-like"/>
</dbReference>
<evidence type="ECO:0000256" key="4">
    <source>
        <dbReference type="ARBA" id="ARBA00023027"/>
    </source>
</evidence>
<keyword evidence="4" id="KW-0520">NAD</keyword>